<dbReference type="GO" id="GO:0006508">
    <property type="term" value="P:proteolysis"/>
    <property type="evidence" value="ECO:0007669"/>
    <property type="project" value="InterPro"/>
</dbReference>
<sequence length="682" mass="75756">MSSLPATAARHALLIGIQNYLDTPHFRGRGIQQLAGPHNDIAILKELLLSERFQFPQKNINTLLDEQATHTGIEKAFQDLAARVQPGDFVYVHFSGHGSEHDNFDDEEISGMDQTWVTYGSPDAGSKDSRDIIDDQINIWLSKIGTTTDNIVFVSDSCHSGSVSRGLLPGVRAIGKDNRPYPGITRSDNLKPVGIRIGASGDSENAYEYRVGGKVYGRFTWHWAQSLSMIKPGETWSDVFHRTEALMREDTITGLGVNKQQPQIASLHSQHHNTLVLAGEIPENLNRIIVTAVDEDGQLRLNAGHINNITKGSVYTIESAADKSTAVKITDVDTYTSKASIISGGTVEVGDILIEQHRAYSFDPIPIVIEGDGLVGQDQIDSFSAGIEEKLDKNEYRMVSERQNDGFIIRLFRPEQRNGMYVRETGNSTLPKSHPDADLQAWVMTMQEDVLDEALHVNLAGGFEQGIDQLAINMGILVDLLDLKKLQSSPPDIQIRAHEIIKDETCDESHQTDDCFRLKNRYRITRTLDLNQLNGQQLPQGSILGFSVANNADEPYYIYLMSLSLRDGGFVQFPYGGRTAEYALIKAGESRKLTDGGALEFASPGLEIIKAIISLNPLDTRAFEFKGVASYRSIAKVITPQNHLEQLLNRTARRAVRRYAPEPSEWGTIQAEIMVTEREEIQ</sequence>
<proteinExistence type="predicted"/>
<evidence type="ECO:0000259" key="1">
    <source>
        <dbReference type="Pfam" id="PF00656"/>
    </source>
</evidence>
<organism evidence="2 3">
    <name type="scientific">Nitrosomonas marina</name>
    <dbReference type="NCBI Taxonomy" id="917"/>
    <lineage>
        <taxon>Bacteria</taxon>
        <taxon>Pseudomonadati</taxon>
        <taxon>Pseudomonadota</taxon>
        <taxon>Betaproteobacteria</taxon>
        <taxon>Nitrosomonadales</taxon>
        <taxon>Nitrosomonadaceae</taxon>
        <taxon>Nitrosomonas</taxon>
    </lineage>
</organism>
<dbReference type="AlphaFoldDB" id="A0A1H8BCP9"/>
<dbReference type="SUPFAM" id="SSF52129">
    <property type="entry name" value="Caspase-like"/>
    <property type="match status" value="1"/>
</dbReference>
<protein>
    <submittedName>
        <fullName evidence="2">Caspase domain-containing protein</fullName>
    </submittedName>
</protein>
<name>A0A1H8BCP9_9PROT</name>
<dbReference type="GO" id="GO:0004197">
    <property type="term" value="F:cysteine-type endopeptidase activity"/>
    <property type="evidence" value="ECO:0007669"/>
    <property type="project" value="InterPro"/>
</dbReference>
<dbReference type="Gene3D" id="3.40.50.1460">
    <property type="match status" value="1"/>
</dbReference>
<evidence type="ECO:0000313" key="2">
    <source>
        <dbReference type="EMBL" id="SEM80655.1"/>
    </source>
</evidence>
<reference evidence="2 3" key="1">
    <citation type="submission" date="2016-10" db="EMBL/GenBank/DDBJ databases">
        <authorList>
            <person name="de Groot N.N."/>
        </authorList>
    </citation>
    <scope>NUCLEOTIDE SEQUENCE [LARGE SCALE GENOMIC DNA]</scope>
    <source>
        <strain evidence="2 3">Nm22</strain>
    </source>
</reference>
<dbReference type="STRING" id="917.SAMN05216326_1174"/>
<dbReference type="PANTHER" id="PTHR48104:SF30">
    <property type="entry name" value="METACASPASE-1"/>
    <property type="match status" value="1"/>
</dbReference>
<dbReference type="PANTHER" id="PTHR48104">
    <property type="entry name" value="METACASPASE-4"/>
    <property type="match status" value="1"/>
</dbReference>
<evidence type="ECO:0000313" key="3">
    <source>
        <dbReference type="Proteomes" id="UP000199459"/>
    </source>
</evidence>
<dbReference type="Proteomes" id="UP000199459">
    <property type="component" value="Unassembled WGS sequence"/>
</dbReference>
<feature type="domain" description="Peptidase C14 caspase" evidence="1">
    <location>
        <begin position="10"/>
        <end position="267"/>
    </location>
</feature>
<dbReference type="InterPro" id="IPR011600">
    <property type="entry name" value="Pept_C14_caspase"/>
</dbReference>
<dbReference type="RefSeq" id="WP_177167641.1">
    <property type="nucleotide sequence ID" value="NZ_FOCP01000002.1"/>
</dbReference>
<dbReference type="InterPro" id="IPR029030">
    <property type="entry name" value="Caspase-like_dom_sf"/>
</dbReference>
<dbReference type="GO" id="GO:0005737">
    <property type="term" value="C:cytoplasm"/>
    <property type="evidence" value="ECO:0007669"/>
    <property type="project" value="TreeGrafter"/>
</dbReference>
<accession>A0A1H8BCP9</accession>
<gene>
    <name evidence="2" type="ORF">SAMN05216325_102211</name>
</gene>
<dbReference type="EMBL" id="FOCP01000002">
    <property type="protein sequence ID" value="SEM80655.1"/>
    <property type="molecule type" value="Genomic_DNA"/>
</dbReference>
<dbReference type="InterPro" id="IPR050452">
    <property type="entry name" value="Metacaspase"/>
</dbReference>
<dbReference type="Pfam" id="PF00656">
    <property type="entry name" value="Peptidase_C14"/>
    <property type="match status" value="1"/>
</dbReference>